<feature type="transmembrane region" description="Helical" evidence="2">
    <location>
        <begin position="258"/>
        <end position="275"/>
    </location>
</feature>
<evidence type="ECO:0000259" key="3">
    <source>
        <dbReference type="Pfam" id="PF00535"/>
    </source>
</evidence>
<comment type="similarity">
    <text evidence="1">Belongs to the glycosyltransferase 2 family.</text>
</comment>
<feature type="transmembrane region" description="Helical" evidence="2">
    <location>
        <begin position="309"/>
        <end position="327"/>
    </location>
</feature>
<dbReference type="EMBL" id="NPCC01000047">
    <property type="protein sequence ID" value="PAE86774.1"/>
    <property type="molecule type" value="Genomic_DNA"/>
</dbReference>
<comment type="caution">
    <text evidence="4">The sequence shown here is derived from an EMBL/GenBank/DDBJ whole genome shotgun (WGS) entry which is preliminary data.</text>
</comment>
<accession>A0A268NTG1</accession>
<dbReference type="Gene3D" id="3.90.550.10">
    <property type="entry name" value="Spore Coat Polysaccharide Biosynthesis Protein SpsA, Chain A"/>
    <property type="match status" value="1"/>
</dbReference>
<dbReference type="RefSeq" id="WP_095327398.1">
    <property type="nucleotide sequence ID" value="NZ_NPCC01000047.1"/>
</dbReference>
<feature type="transmembrane region" description="Helical" evidence="2">
    <location>
        <begin position="281"/>
        <end position="302"/>
    </location>
</feature>
<dbReference type="AlphaFoldDB" id="A0A268NTG1"/>
<proteinExistence type="inferred from homology"/>
<feature type="domain" description="Glycosyltransferase 2-like" evidence="3">
    <location>
        <begin position="13"/>
        <end position="185"/>
    </location>
</feature>
<dbReference type="InterPro" id="IPR029044">
    <property type="entry name" value="Nucleotide-diphossugar_trans"/>
</dbReference>
<dbReference type="PANTHER" id="PTHR22916:SF71">
    <property type="entry name" value="GLYCOSYL TRANSFERASE"/>
    <property type="match status" value="1"/>
</dbReference>
<protein>
    <submittedName>
        <fullName evidence="4">Glycosyl transferase</fullName>
    </submittedName>
</protein>
<dbReference type="Proteomes" id="UP000216207">
    <property type="component" value="Unassembled WGS sequence"/>
</dbReference>
<sequence>MGEQTEQRTPFFSVLLVLRNEEAYIGRLLEQVLNQQRNGFEMELIVVDGHSTDNTREIVSSYQQKHPIIKLVDNPKQTLPVGWNLAIKEASGEYVLRIDGHTSIPDDFLLRYAKVIRKQPDADVVGGIIESKGEGVQGGINEYVYSHPFGVGNSKFRTLASDQVWEGFVDTVPYGAYKRSVFQEVGYFNEQLKRNEDLEFHKRMRAAGKTFFLSTTICSTYYVRSTIGGLIDKSLGDGMWTIVANRVTPGSLGNRHKAPLFAFIAGLALLAASFFHPGFALFFALCVIAYIGASTYASTGFARKKGWKWLLPCMWTFFCLHFFRGYGSFKAFFTKAYWTAGR</sequence>
<dbReference type="SUPFAM" id="SSF53448">
    <property type="entry name" value="Nucleotide-diphospho-sugar transferases"/>
    <property type="match status" value="1"/>
</dbReference>
<keyword evidence="4" id="KW-0808">Transferase</keyword>
<keyword evidence="2" id="KW-0812">Transmembrane</keyword>
<dbReference type="GO" id="GO:0016740">
    <property type="term" value="F:transferase activity"/>
    <property type="evidence" value="ECO:0007669"/>
    <property type="project" value="UniProtKB-KW"/>
</dbReference>
<keyword evidence="2" id="KW-1133">Transmembrane helix</keyword>
<evidence type="ECO:0000256" key="1">
    <source>
        <dbReference type="ARBA" id="ARBA00006739"/>
    </source>
</evidence>
<evidence type="ECO:0000313" key="4">
    <source>
        <dbReference type="EMBL" id="PAE86774.1"/>
    </source>
</evidence>
<evidence type="ECO:0000313" key="5">
    <source>
        <dbReference type="Proteomes" id="UP000216207"/>
    </source>
</evidence>
<organism evidence="4 5">
    <name type="scientific">Shouchella clausii</name>
    <name type="common">Alkalihalobacillus clausii</name>
    <dbReference type="NCBI Taxonomy" id="79880"/>
    <lineage>
        <taxon>Bacteria</taxon>
        <taxon>Bacillati</taxon>
        <taxon>Bacillota</taxon>
        <taxon>Bacilli</taxon>
        <taxon>Bacillales</taxon>
        <taxon>Bacillaceae</taxon>
        <taxon>Shouchella</taxon>
    </lineage>
</organism>
<evidence type="ECO:0000256" key="2">
    <source>
        <dbReference type="SAM" id="Phobius"/>
    </source>
</evidence>
<reference evidence="4 5" key="1">
    <citation type="submission" date="2017-07" db="EMBL/GenBank/DDBJ databases">
        <title>Isolation and whole genome analysis of endospore-forming bacteria from heroin.</title>
        <authorList>
            <person name="Kalinowski J."/>
            <person name="Ahrens B."/>
            <person name="Al-Dilaimi A."/>
            <person name="Winkler A."/>
            <person name="Wibberg D."/>
            <person name="Schleenbecker U."/>
            <person name="Ruckert C."/>
            <person name="Wolfel R."/>
            <person name="Grass G."/>
        </authorList>
    </citation>
    <scope>NUCLEOTIDE SEQUENCE [LARGE SCALE GENOMIC DNA]</scope>
    <source>
        <strain evidence="4 5">7539</strain>
    </source>
</reference>
<dbReference type="InterPro" id="IPR001173">
    <property type="entry name" value="Glyco_trans_2-like"/>
</dbReference>
<dbReference type="Pfam" id="PF00535">
    <property type="entry name" value="Glycos_transf_2"/>
    <property type="match status" value="1"/>
</dbReference>
<gene>
    <name evidence="4" type="ORF">CHH72_21560</name>
</gene>
<name>A0A268NTG1_SHOCL</name>
<dbReference type="CDD" id="cd02525">
    <property type="entry name" value="Succinoglycan_BP_ExoA"/>
    <property type="match status" value="1"/>
</dbReference>
<keyword evidence="2" id="KW-0472">Membrane</keyword>
<dbReference type="PANTHER" id="PTHR22916">
    <property type="entry name" value="GLYCOSYLTRANSFERASE"/>
    <property type="match status" value="1"/>
</dbReference>